<keyword evidence="1" id="KW-0472">Membrane</keyword>
<evidence type="ECO:0000313" key="3">
    <source>
        <dbReference type="Proteomes" id="UP001497444"/>
    </source>
</evidence>
<feature type="transmembrane region" description="Helical" evidence="1">
    <location>
        <begin position="43"/>
        <end position="65"/>
    </location>
</feature>
<proteinExistence type="predicted"/>
<reference evidence="2" key="1">
    <citation type="submission" date="2024-02" db="EMBL/GenBank/DDBJ databases">
        <authorList>
            <consortium name="ELIXIR-Norway"/>
            <consortium name="Elixir Norway"/>
        </authorList>
    </citation>
    <scope>NUCLEOTIDE SEQUENCE</scope>
</reference>
<gene>
    <name evidence="2" type="ORF">CSSPJE1EN1_LOCUS19561</name>
</gene>
<keyword evidence="1" id="KW-0812">Transmembrane</keyword>
<sequence length="66" mass="7833">MFKPSPVFPLNSFAFKFIQCFFLFPSSYLFVASPFLALLCFSFFLYIIFLLIGFFDLLLSFRFLLM</sequence>
<evidence type="ECO:0000313" key="2">
    <source>
        <dbReference type="EMBL" id="CAK9274083.1"/>
    </source>
</evidence>
<dbReference type="EMBL" id="OZ020100">
    <property type="protein sequence ID" value="CAK9274083.1"/>
    <property type="molecule type" value="Genomic_DNA"/>
</dbReference>
<evidence type="ECO:0000256" key="1">
    <source>
        <dbReference type="SAM" id="Phobius"/>
    </source>
</evidence>
<keyword evidence="3" id="KW-1185">Reference proteome</keyword>
<name>A0ABP0X4P1_9BRYO</name>
<protein>
    <submittedName>
        <fullName evidence="2">Uncharacterized protein</fullName>
    </submittedName>
</protein>
<accession>A0ABP0X4P1</accession>
<dbReference type="Proteomes" id="UP001497444">
    <property type="component" value="Chromosome 5"/>
</dbReference>
<feature type="transmembrane region" description="Helical" evidence="1">
    <location>
        <begin position="12"/>
        <end position="31"/>
    </location>
</feature>
<organism evidence="2 3">
    <name type="scientific">Sphagnum jensenii</name>
    <dbReference type="NCBI Taxonomy" id="128206"/>
    <lineage>
        <taxon>Eukaryota</taxon>
        <taxon>Viridiplantae</taxon>
        <taxon>Streptophyta</taxon>
        <taxon>Embryophyta</taxon>
        <taxon>Bryophyta</taxon>
        <taxon>Sphagnophytina</taxon>
        <taxon>Sphagnopsida</taxon>
        <taxon>Sphagnales</taxon>
        <taxon>Sphagnaceae</taxon>
        <taxon>Sphagnum</taxon>
    </lineage>
</organism>
<keyword evidence="1" id="KW-1133">Transmembrane helix</keyword>